<dbReference type="Proteomes" id="UP000233551">
    <property type="component" value="Unassembled WGS sequence"/>
</dbReference>
<proteinExistence type="predicted"/>
<dbReference type="AlphaFoldDB" id="A0A2I0L779"/>
<comment type="caution">
    <text evidence="1">The sequence shown here is derived from an EMBL/GenBank/DDBJ whole genome shotgun (WGS) entry which is preliminary data.</text>
</comment>
<dbReference type="EMBL" id="PGOL01000134">
    <property type="protein sequence ID" value="PKI75966.1"/>
    <property type="molecule type" value="Genomic_DNA"/>
</dbReference>
<name>A0A2I0L779_PUNGR</name>
<sequence length="156" mass="17887">MVVLPKESRIDPIYKKTARTVRKFNPTGQSGYFFVLGYNQQALKPGLEVLTQEGFDIFMEEKTICMEKKPKEMGGIGGKSRLVMGSPWVPRASRKIWDEFRVSIDCMFEFLGQCMANLVCRCFVRAISGYAFPLRGMLVMPLESHSRCLRDFREAI</sequence>
<accession>A0A2I0L779</accession>
<keyword evidence="2" id="KW-1185">Reference proteome</keyword>
<organism evidence="1 2">
    <name type="scientific">Punica granatum</name>
    <name type="common">Pomegranate</name>
    <dbReference type="NCBI Taxonomy" id="22663"/>
    <lineage>
        <taxon>Eukaryota</taxon>
        <taxon>Viridiplantae</taxon>
        <taxon>Streptophyta</taxon>
        <taxon>Embryophyta</taxon>
        <taxon>Tracheophyta</taxon>
        <taxon>Spermatophyta</taxon>
        <taxon>Magnoliopsida</taxon>
        <taxon>eudicotyledons</taxon>
        <taxon>Gunneridae</taxon>
        <taxon>Pentapetalae</taxon>
        <taxon>rosids</taxon>
        <taxon>malvids</taxon>
        <taxon>Myrtales</taxon>
        <taxon>Lythraceae</taxon>
        <taxon>Punica</taxon>
    </lineage>
</organism>
<protein>
    <submittedName>
        <fullName evidence="1">Uncharacterized protein</fullName>
    </submittedName>
</protein>
<reference evidence="1 2" key="1">
    <citation type="submission" date="2017-11" db="EMBL/GenBank/DDBJ databases">
        <title>De-novo sequencing of pomegranate (Punica granatum L.) genome.</title>
        <authorList>
            <person name="Akparov Z."/>
            <person name="Amiraslanov A."/>
            <person name="Hajiyeva S."/>
            <person name="Abbasov M."/>
            <person name="Kaur K."/>
            <person name="Hamwieh A."/>
            <person name="Solovyev V."/>
            <person name="Salamov A."/>
            <person name="Braich B."/>
            <person name="Kosarev P."/>
            <person name="Mahmoud A."/>
            <person name="Hajiyev E."/>
            <person name="Babayeva S."/>
            <person name="Izzatullayeva V."/>
            <person name="Mammadov A."/>
            <person name="Mammadov A."/>
            <person name="Sharifova S."/>
            <person name="Ojaghi J."/>
            <person name="Eynullazada K."/>
            <person name="Bayramov B."/>
            <person name="Abdulazimova A."/>
            <person name="Shahmuradov I."/>
        </authorList>
    </citation>
    <scope>NUCLEOTIDE SEQUENCE [LARGE SCALE GENOMIC DNA]</scope>
    <source>
        <strain evidence="2">cv. AG2017</strain>
        <tissue evidence="1">Leaf</tissue>
    </source>
</reference>
<evidence type="ECO:0000313" key="1">
    <source>
        <dbReference type="EMBL" id="PKI75966.1"/>
    </source>
</evidence>
<gene>
    <name evidence="1" type="ORF">CRG98_003624</name>
</gene>
<evidence type="ECO:0000313" key="2">
    <source>
        <dbReference type="Proteomes" id="UP000233551"/>
    </source>
</evidence>